<protein>
    <recommendedName>
        <fullName evidence="2">CSD domain-containing protein</fullName>
    </recommendedName>
</protein>
<sequence length="123" mass="12859">MGGKGTGGRPVAAAAARAGAPLALMGRAQGQTGGVMHQPRNLIAPDTLTGEVIEWNDVGGFGWVRAFAEIDHPEAQKRGGKIFIHKKDLAPQVTPELVGTGSMIQFKVYADNRGLGACEVQPL</sequence>
<dbReference type="InterPro" id="IPR012340">
    <property type="entry name" value="NA-bd_OB-fold"/>
</dbReference>
<name>A0A7S1W4N5_ALECA</name>
<dbReference type="Gene3D" id="2.40.50.140">
    <property type="entry name" value="Nucleic acid-binding proteins"/>
    <property type="match status" value="1"/>
</dbReference>
<dbReference type="EMBL" id="HBGE01050346">
    <property type="protein sequence ID" value="CAD9148178.1"/>
    <property type="molecule type" value="Transcribed_RNA"/>
</dbReference>
<organism evidence="1">
    <name type="scientific">Alexandrium catenella</name>
    <name type="common">Red tide dinoflagellate</name>
    <name type="synonym">Gonyaulax catenella</name>
    <dbReference type="NCBI Taxonomy" id="2925"/>
    <lineage>
        <taxon>Eukaryota</taxon>
        <taxon>Sar</taxon>
        <taxon>Alveolata</taxon>
        <taxon>Dinophyceae</taxon>
        <taxon>Gonyaulacales</taxon>
        <taxon>Pyrocystaceae</taxon>
        <taxon>Alexandrium</taxon>
    </lineage>
</organism>
<gene>
    <name evidence="1" type="ORF">ACAT0790_LOCUS30434</name>
</gene>
<reference evidence="1" key="1">
    <citation type="submission" date="2021-01" db="EMBL/GenBank/DDBJ databases">
        <authorList>
            <person name="Corre E."/>
            <person name="Pelletier E."/>
            <person name="Niang G."/>
            <person name="Scheremetjew M."/>
            <person name="Finn R."/>
            <person name="Kale V."/>
            <person name="Holt S."/>
            <person name="Cochrane G."/>
            <person name="Meng A."/>
            <person name="Brown T."/>
            <person name="Cohen L."/>
        </authorList>
    </citation>
    <scope>NUCLEOTIDE SEQUENCE</scope>
    <source>
        <strain evidence="1">OF101</strain>
    </source>
</reference>
<evidence type="ECO:0000313" key="1">
    <source>
        <dbReference type="EMBL" id="CAD9148178.1"/>
    </source>
</evidence>
<evidence type="ECO:0008006" key="2">
    <source>
        <dbReference type="Google" id="ProtNLM"/>
    </source>
</evidence>
<accession>A0A7S1W4N5</accession>
<proteinExistence type="predicted"/>
<dbReference type="AlphaFoldDB" id="A0A7S1W4N5"/>